<keyword evidence="1" id="KW-0732">Signal</keyword>
<dbReference type="OrthoDB" id="5148840at2"/>
<feature type="chain" id="PRO_5011547663" description="Lipoprotein" evidence="1">
    <location>
        <begin position="28"/>
        <end position="126"/>
    </location>
</feature>
<reference evidence="3" key="1">
    <citation type="submission" date="2016-10" db="EMBL/GenBank/DDBJ databases">
        <authorList>
            <person name="Varghese N."/>
            <person name="Submissions S."/>
        </authorList>
    </citation>
    <scope>NUCLEOTIDE SEQUENCE [LARGE SCALE GENOMIC DNA]</scope>
    <source>
        <strain evidence="3">DSM 21368</strain>
    </source>
</reference>
<dbReference type="PROSITE" id="PS51257">
    <property type="entry name" value="PROKAR_LIPOPROTEIN"/>
    <property type="match status" value="1"/>
</dbReference>
<sequence length="126" mass="13306">MRGDTAMRRVVGVVAAGVLAVSVAACAEEETGPVTIVEATHTQSQAIEDFDTSEQVQTDPAELERLADVLDEHDIRGDAEFGEGCPGGKTTHLEYATEDDRATIVVEGCDAGATGEAIEDLVTSWR</sequence>
<evidence type="ECO:0000313" key="2">
    <source>
        <dbReference type="EMBL" id="SEE12454.1"/>
    </source>
</evidence>
<feature type="signal peptide" evidence="1">
    <location>
        <begin position="1"/>
        <end position="27"/>
    </location>
</feature>
<organism evidence="2 3">
    <name type="scientific">Ruania alba</name>
    <dbReference type="NCBI Taxonomy" id="648782"/>
    <lineage>
        <taxon>Bacteria</taxon>
        <taxon>Bacillati</taxon>
        <taxon>Actinomycetota</taxon>
        <taxon>Actinomycetes</taxon>
        <taxon>Micrococcales</taxon>
        <taxon>Ruaniaceae</taxon>
        <taxon>Ruania</taxon>
    </lineage>
</organism>
<evidence type="ECO:0000313" key="3">
    <source>
        <dbReference type="Proteomes" id="UP000199220"/>
    </source>
</evidence>
<dbReference type="AlphaFoldDB" id="A0A1H5GAD0"/>
<evidence type="ECO:0008006" key="4">
    <source>
        <dbReference type="Google" id="ProtNLM"/>
    </source>
</evidence>
<keyword evidence="3" id="KW-1185">Reference proteome</keyword>
<protein>
    <recommendedName>
        <fullName evidence="4">Lipoprotein</fullName>
    </recommendedName>
</protein>
<accession>A0A1H5GAD0</accession>
<dbReference type="Proteomes" id="UP000199220">
    <property type="component" value="Unassembled WGS sequence"/>
</dbReference>
<proteinExistence type="predicted"/>
<dbReference type="EMBL" id="FNTX01000001">
    <property type="protein sequence ID" value="SEE12454.1"/>
    <property type="molecule type" value="Genomic_DNA"/>
</dbReference>
<dbReference type="STRING" id="648782.SAMN04488554_1585"/>
<dbReference type="RefSeq" id="WP_139177664.1">
    <property type="nucleotide sequence ID" value="NZ_FNTX01000001.1"/>
</dbReference>
<evidence type="ECO:0000256" key="1">
    <source>
        <dbReference type="SAM" id="SignalP"/>
    </source>
</evidence>
<name>A0A1H5GAD0_9MICO</name>
<gene>
    <name evidence="2" type="ORF">SAMN04488554_1585</name>
</gene>